<dbReference type="NCBIfam" id="TIGR02937">
    <property type="entry name" value="sigma70-ECF"/>
    <property type="match status" value="1"/>
</dbReference>
<protein>
    <submittedName>
        <fullName evidence="7">RNA polymerase, sigma-24 subunit, ECF subfamily</fullName>
    </submittedName>
</protein>
<dbReference type="PANTHER" id="PTHR43133">
    <property type="entry name" value="RNA POLYMERASE ECF-TYPE SIGMA FACTO"/>
    <property type="match status" value="1"/>
</dbReference>
<feature type="domain" description="RNA polymerase sigma factor 70 region 4 type 2" evidence="6">
    <location>
        <begin position="123"/>
        <end position="173"/>
    </location>
</feature>
<dbReference type="SUPFAM" id="SSF88946">
    <property type="entry name" value="Sigma2 domain of RNA polymerase sigma factors"/>
    <property type="match status" value="1"/>
</dbReference>
<evidence type="ECO:0000256" key="3">
    <source>
        <dbReference type="ARBA" id="ARBA00023082"/>
    </source>
</evidence>
<name>G8TKS3_NIAKG</name>
<dbReference type="SUPFAM" id="SSF88659">
    <property type="entry name" value="Sigma3 and sigma4 domains of RNA polymerase sigma factors"/>
    <property type="match status" value="1"/>
</dbReference>
<feature type="domain" description="RNA polymerase sigma-70 region 2" evidence="5">
    <location>
        <begin position="27"/>
        <end position="92"/>
    </location>
</feature>
<dbReference type="EMBL" id="CP003178">
    <property type="protein sequence ID" value="AEV99752.1"/>
    <property type="molecule type" value="Genomic_DNA"/>
</dbReference>
<dbReference type="InterPro" id="IPR014284">
    <property type="entry name" value="RNA_pol_sigma-70_dom"/>
</dbReference>
<dbReference type="Pfam" id="PF08281">
    <property type="entry name" value="Sigma70_r4_2"/>
    <property type="match status" value="1"/>
</dbReference>
<dbReference type="Pfam" id="PF04542">
    <property type="entry name" value="Sigma70_r2"/>
    <property type="match status" value="1"/>
</dbReference>
<dbReference type="RefSeq" id="WP_014219666.1">
    <property type="nucleotide sequence ID" value="NC_016609.1"/>
</dbReference>
<dbReference type="InterPro" id="IPR013249">
    <property type="entry name" value="RNA_pol_sigma70_r4_t2"/>
</dbReference>
<dbReference type="InterPro" id="IPR007627">
    <property type="entry name" value="RNA_pol_sigma70_r2"/>
</dbReference>
<accession>G8TKS3</accession>
<evidence type="ECO:0000256" key="2">
    <source>
        <dbReference type="ARBA" id="ARBA00023015"/>
    </source>
</evidence>
<organism evidence="7 8">
    <name type="scientific">Niastella koreensis (strain DSM 17620 / KACC 11465 / NBRC 106392 / GR20-10)</name>
    <dbReference type="NCBI Taxonomy" id="700598"/>
    <lineage>
        <taxon>Bacteria</taxon>
        <taxon>Pseudomonadati</taxon>
        <taxon>Bacteroidota</taxon>
        <taxon>Chitinophagia</taxon>
        <taxon>Chitinophagales</taxon>
        <taxon>Chitinophagaceae</taxon>
        <taxon>Niastella</taxon>
    </lineage>
</organism>
<dbReference type="OrthoDB" id="665981at2"/>
<dbReference type="GO" id="GO:0003677">
    <property type="term" value="F:DNA binding"/>
    <property type="evidence" value="ECO:0007669"/>
    <property type="project" value="InterPro"/>
</dbReference>
<dbReference type="GO" id="GO:0006352">
    <property type="term" value="P:DNA-templated transcription initiation"/>
    <property type="evidence" value="ECO:0007669"/>
    <property type="project" value="InterPro"/>
</dbReference>
<dbReference type="Proteomes" id="UP000005438">
    <property type="component" value="Chromosome"/>
</dbReference>
<dbReference type="InterPro" id="IPR013325">
    <property type="entry name" value="RNA_pol_sigma_r2"/>
</dbReference>
<dbReference type="HOGENOM" id="CLU_047691_4_1_10"/>
<dbReference type="KEGG" id="nko:Niako_3448"/>
<evidence type="ECO:0000256" key="1">
    <source>
        <dbReference type="ARBA" id="ARBA00010641"/>
    </source>
</evidence>
<proteinExistence type="inferred from homology"/>
<dbReference type="PANTHER" id="PTHR43133:SF46">
    <property type="entry name" value="RNA POLYMERASE SIGMA-70 FACTOR ECF SUBFAMILY"/>
    <property type="match status" value="1"/>
</dbReference>
<evidence type="ECO:0000313" key="8">
    <source>
        <dbReference type="Proteomes" id="UP000005438"/>
    </source>
</evidence>
<dbReference type="AlphaFoldDB" id="G8TKS3"/>
<dbReference type="InterPro" id="IPR039425">
    <property type="entry name" value="RNA_pol_sigma-70-like"/>
</dbReference>
<evidence type="ECO:0000259" key="5">
    <source>
        <dbReference type="Pfam" id="PF04542"/>
    </source>
</evidence>
<sequence>MQHYPTHTDTELLRMLSQHDELAFAEIYNRYWKLLYSSAHNILQVKDAAQDAVQEVFISLWRRRADIQVDALQPYLHQAVRFQVFKAIRAEKTDQQFFNRLALITQDILFEDPMLFKELDTLYQQLVQDLPPDEQEIFRLHRDSGLTYKQIAEQKNISIKTVEKKMSRSLRELRFGLDDALVVLITIHLLS</sequence>
<dbReference type="Gene3D" id="1.10.10.10">
    <property type="entry name" value="Winged helix-like DNA-binding domain superfamily/Winged helix DNA-binding domain"/>
    <property type="match status" value="1"/>
</dbReference>
<gene>
    <name evidence="7" type="ordered locus">Niako_3448</name>
</gene>
<dbReference type="GO" id="GO:0016987">
    <property type="term" value="F:sigma factor activity"/>
    <property type="evidence" value="ECO:0007669"/>
    <property type="project" value="UniProtKB-KW"/>
</dbReference>
<dbReference type="PATRIC" id="fig|700598.3.peg.3519"/>
<keyword evidence="2" id="KW-0805">Transcription regulation</keyword>
<dbReference type="eggNOG" id="COG1595">
    <property type="taxonomic scope" value="Bacteria"/>
</dbReference>
<evidence type="ECO:0000313" key="7">
    <source>
        <dbReference type="EMBL" id="AEV99752.1"/>
    </source>
</evidence>
<keyword evidence="3" id="KW-0731">Sigma factor</keyword>
<dbReference type="STRING" id="700598.Niako_3448"/>
<keyword evidence="4" id="KW-0804">Transcription</keyword>
<evidence type="ECO:0000256" key="4">
    <source>
        <dbReference type="ARBA" id="ARBA00023163"/>
    </source>
</evidence>
<dbReference type="InterPro" id="IPR013324">
    <property type="entry name" value="RNA_pol_sigma_r3/r4-like"/>
</dbReference>
<dbReference type="Gene3D" id="1.10.1740.10">
    <property type="match status" value="1"/>
</dbReference>
<reference evidence="7 8" key="1">
    <citation type="submission" date="2011-12" db="EMBL/GenBank/DDBJ databases">
        <title>The complete genome of Niastella koreensis GR20-10.</title>
        <authorList>
            <consortium name="US DOE Joint Genome Institute (JGI-PGF)"/>
            <person name="Lucas S."/>
            <person name="Han J."/>
            <person name="Lapidus A."/>
            <person name="Bruce D."/>
            <person name="Goodwin L."/>
            <person name="Pitluck S."/>
            <person name="Peters L."/>
            <person name="Kyrpides N."/>
            <person name="Mavromatis K."/>
            <person name="Ivanova N."/>
            <person name="Mikhailova N."/>
            <person name="Davenport K."/>
            <person name="Saunders E."/>
            <person name="Detter J.C."/>
            <person name="Tapia R."/>
            <person name="Han C."/>
            <person name="Land M."/>
            <person name="Hauser L."/>
            <person name="Markowitz V."/>
            <person name="Cheng J.-F."/>
            <person name="Hugenholtz P."/>
            <person name="Woyke T."/>
            <person name="Wu D."/>
            <person name="Tindall B."/>
            <person name="Pomrenke H."/>
            <person name="Brambilla E."/>
            <person name="Klenk H.-P."/>
            <person name="Eisen J.A."/>
        </authorList>
    </citation>
    <scope>NUCLEOTIDE SEQUENCE [LARGE SCALE GENOMIC DNA]</scope>
    <source>
        <strain evidence="8">DSM 17620 / KACC 11465 / NBRC 106392 / GR20-10</strain>
    </source>
</reference>
<evidence type="ECO:0000259" key="6">
    <source>
        <dbReference type="Pfam" id="PF08281"/>
    </source>
</evidence>
<comment type="similarity">
    <text evidence="1">Belongs to the sigma-70 factor family. ECF subfamily.</text>
</comment>
<dbReference type="InterPro" id="IPR036388">
    <property type="entry name" value="WH-like_DNA-bd_sf"/>
</dbReference>
<dbReference type="CDD" id="cd06171">
    <property type="entry name" value="Sigma70_r4"/>
    <property type="match status" value="1"/>
</dbReference>